<dbReference type="PANTHER" id="PTHR37826">
    <property type="entry name" value="FLOTILLIN BAND_7_5 DOMAIN PROTEIN"/>
    <property type="match status" value="1"/>
</dbReference>
<organism evidence="1 2">
    <name type="scientific">Berryella wangjianweii</name>
    <dbReference type="NCBI Taxonomy" id="2734634"/>
    <lineage>
        <taxon>Bacteria</taxon>
        <taxon>Bacillati</taxon>
        <taxon>Actinomycetota</taxon>
        <taxon>Coriobacteriia</taxon>
        <taxon>Eggerthellales</taxon>
        <taxon>Eggerthellaceae</taxon>
        <taxon>Berryella</taxon>
    </lineage>
</organism>
<name>A0A6M8J831_9ACTN</name>
<dbReference type="Proteomes" id="UP000503297">
    <property type="component" value="Chromosome"/>
</dbReference>
<reference evidence="2" key="1">
    <citation type="submission" date="2020-05" db="EMBL/GenBank/DDBJ databases">
        <title>Novel species in genus Nocardioides.</title>
        <authorList>
            <person name="Zhang G."/>
        </authorList>
    </citation>
    <scope>NUCLEOTIDE SEQUENCE [LARGE SCALE GENOMIC DNA]</scope>
    <source>
        <strain evidence="2">zg-1050</strain>
    </source>
</reference>
<keyword evidence="2" id="KW-1185">Reference proteome</keyword>
<dbReference type="AlphaFoldDB" id="A0A6M8J831"/>
<protein>
    <submittedName>
        <fullName evidence="1">Uncharacterized protein</fullName>
    </submittedName>
</protein>
<evidence type="ECO:0000313" key="1">
    <source>
        <dbReference type="EMBL" id="QKF08006.1"/>
    </source>
</evidence>
<sequence length="291" mass="32544">MRALNCSSCSAQLIVDQTTAVSSCPYCGNPTVVPGQLAGALRPDAVIPFKQTREQAIEALRRHYRHKPLLPKAFSRESHLEEVQGVYVPFWLYTARAEGLASFAATTVTTWTDSENTYTSTSHYRVERAGEMEFVRVPADGSTKMPDAHMDAIEPFDYREMRPFSVGYLPGFVADRYDLNAADCRQRAEERMRATVADRLGETVSGYATTTVESCLVDIDWTQVSYALLPVWMLHTRWRDKDYLFAMNGQTGRLVGDLPVDRTRAAVGFAGIALATSAVAFFLFMMMSYVL</sequence>
<dbReference type="PANTHER" id="PTHR37826:SF3">
    <property type="entry name" value="J DOMAIN-CONTAINING PROTEIN"/>
    <property type="match status" value="1"/>
</dbReference>
<dbReference type="EMBL" id="CP053716">
    <property type="protein sequence ID" value="QKF08006.1"/>
    <property type="molecule type" value="Genomic_DNA"/>
</dbReference>
<dbReference type="KEGG" id="bwa:HLV38_03460"/>
<evidence type="ECO:0000313" key="2">
    <source>
        <dbReference type="Proteomes" id="UP000503297"/>
    </source>
</evidence>
<accession>A0A6M8J831</accession>
<proteinExistence type="predicted"/>
<gene>
    <name evidence="1" type="ORF">HLV38_03460</name>
</gene>